<dbReference type="AlphaFoldDB" id="A0AAV4ULU5"/>
<accession>A0AAV4ULU5</accession>
<keyword evidence="2" id="KW-1185">Reference proteome</keyword>
<reference evidence="1 2" key="1">
    <citation type="submission" date="2021-06" db="EMBL/GenBank/DDBJ databases">
        <title>Caerostris extrusa draft genome.</title>
        <authorList>
            <person name="Kono N."/>
            <person name="Arakawa K."/>
        </authorList>
    </citation>
    <scope>NUCLEOTIDE SEQUENCE [LARGE SCALE GENOMIC DNA]</scope>
</reference>
<protein>
    <submittedName>
        <fullName evidence="1">Uncharacterized protein</fullName>
    </submittedName>
</protein>
<sequence length="100" mass="11356">MTIGYFHSDGVEGAKEVKPNPPQIDLSGESPVIFCSKDTLLGLERRRKTLLRLRSTHENENSYFLEIRVSRQIMNLVEQQALECTGNEEGLAFFVVNQKS</sequence>
<evidence type="ECO:0000313" key="1">
    <source>
        <dbReference type="EMBL" id="GIY58728.1"/>
    </source>
</evidence>
<name>A0AAV4ULU5_CAEEX</name>
<dbReference type="EMBL" id="BPLR01013094">
    <property type="protein sequence ID" value="GIY58728.1"/>
    <property type="molecule type" value="Genomic_DNA"/>
</dbReference>
<dbReference type="Proteomes" id="UP001054945">
    <property type="component" value="Unassembled WGS sequence"/>
</dbReference>
<evidence type="ECO:0000313" key="2">
    <source>
        <dbReference type="Proteomes" id="UP001054945"/>
    </source>
</evidence>
<gene>
    <name evidence="1" type="ORF">CEXT_173071</name>
</gene>
<proteinExistence type="predicted"/>
<organism evidence="1 2">
    <name type="scientific">Caerostris extrusa</name>
    <name type="common">Bark spider</name>
    <name type="synonym">Caerostris bankana</name>
    <dbReference type="NCBI Taxonomy" id="172846"/>
    <lineage>
        <taxon>Eukaryota</taxon>
        <taxon>Metazoa</taxon>
        <taxon>Ecdysozoa</taxon>
        <taxon>Arthropoda</taxon>
        <taxon>Chelicerata</taxon>
        <taxon>Arachnida</taxon>
        <taxon>Araneae</taxon>
        <taxon>Araneomorphae</taxon>
        <taxon>Entelegynae</taxon>
        <taxon>Araneoidea</taxon>
        <taxon>Araneidae</taxon>
        <taxon>Caerostris</taxon>
    </lineage>
</organism>
<comment type="caution">
    <text evidence="1">The sequence shown here is derived from an EMBL/GenBank/DDBJ whole genome shotgun (WGS) entry which is preliminary data.</text>
</comment>